<evidence type="ECO:0000313" key="1">
    <source>
        <dbReference type="Proteomes" id="UP000887579"/>
    </source>
</evidence>
<protein>
    <submittedName>
        <fullName evidence="2">Uncharacterized protein</fullName>
    </submittedName>
</protein>
<proteinExistence type="predicted"/>
<name>A0AC34G6A9_9BILA</name>
<sequence>ARGTSLLKSGTIPTSEQIIYKQCLKFANTPVKLAKCVTQLLNIKDNFNSYQQKDSLSALEKLGELFFGSKFQTPKTNFMEEDFEEPLKRVIPTPLNNQQFEVQPPQKMPKYEIQKMKNQNPAIAVKERYYANYDNGKMPNNFHPIVRSKVFRLPPQQQRRNPVVRAQNGRRYYRTDARTSNQKPDDFQNLSNLEKITRYYKMLSHCERYFKKANQDNSNFVSSASKLSYKFEIRKDETMSAIENVFEALESVVKFNFDNKSENEWIETLLEISGASKTLDDLVIKMAPEMKAMNERVFPTVLELERMDQNWEMVVNSYSEEQKADIRDRGYAFLEPDQLQLVYSGRGRVKMEI</sequence>
<evidence type="ECO:0000313" key="2">
    <source>
        <dbReference type="WBParaSite" id="ES5_v2.g25219.t1"/>
    </source>
</evidence>
<reference evidence="2" key="1">
    <citation type="submission" date="2022-11" db="UniProtKB">
        <authorList>
            <consortium name="WormBaseParasite"/>
        </authorList>
    </citation>
    <scope>IDENTIFICATION</scope>
</reference>
<accession>A0AC34G6A9</accession>
<dbReference type="WBParaSite" id="ES5_v2.g25219.t1">
    <property type="protein sequence ID" value="ES5_v2.g25219.t1"/>
    <property type="gene ID" value="ES5_v2.g25219"/>
</dbReference>
<dbReference type="Proteomes" id="UP000887579">
    <property type="component" value="Unplaced"/>
</dbReference>
<organism evidence="1 2">
    <name type="scientific">Panagrolaimus sp. ES5</name>
    <dbReference type="NCBI Taxonomy" id="591445"/>
    <lineage>
        <taxon>Eukaryota</taxon>
        <taxon>Metazoa</taxon>
        <taxon>Ecdysozoa</taxon>
        <taxon>Nematoda</taxon>
        <taxon>Chromadorea</taxon>
        <taxon>Rhabditida</taxon>
        <taxon>Tylenchina</taxon>
        <taxon>Panagrolaimomorpha</taxon>
        <taxon>Panagrolaimoidea</taxon>
        <taxon>Panagrolaimidae</taxon>
        <taxon>Panagrolaimus</taxon>
    </lineage>
</organism>